<dbReference type="GO" id="GO:0035091">
    <property type="term" value="F:phosphatidylinositol binding"/>
    <property type="evidence" value="ECO:0007669"/>
    <property type="project" value="InterPro"/>
</dbReference>
<dbReference type="SUPFAM" id="SSF64268">
    <property type="entry name" value="PX domain"/>
    <property type="match status" value="1"/>
</dbReference>
<evidence type="ECO:0000313" key="3">
    <source>
        <dbReference type="Proteomes" id="UP001219933"/>
    </source>
</evidence>
<reference evidence="2" key="1">
    <citation type="submission" date="2023-03" db="EMBL/GenBank/DDBJ databases">
        <title>Mating type loci evolution in Malassezia.</title>
        <authorList>
            <person name="Coelho M.A."/>
        </authorList>
    </citation>
    <scope>NUCLEOTIDE SEQUENCE</scope>
    <source>
        <strain evidence="2">CBS 11721</strain>
    </source>
</reference>
<dbReference type="Proteomes" id="UP001219933">
    <property type="component" value="Chromosome 3"/>
</dbReference>
<organism evidence="2 3">
    <name type="scientific">Malassezia cuniculi</name>
    <dbReference type="NCBI Taxonomy" id="948313"/>
    <lineage>
        <taxon>Eukaryota</taxon>
        <taxon>Fungi</taxon>
        <taxon>Dikarya</taxon>
        <taxon>Basidiomycota</taxon>
        <taxon>Ustilaginomycotina</taxon>
        <taxon>Malasseziomycetes</taxon>
        <taxon>Malasseziales</taxon>
        <taxon>Malasseziaceae</taxon>
        <taxon>Malassezia</taxon>
    </lineage>
</organism>
<dbReference type="AlphaFoldDB" id="A0AAF0EUV5"/>
<dbReference type="Gene3D" id="3.30.1520.10">
    <property type="entry name" value="Phox-like domain"/>
    <property type="match status" value="1"/>
</dbReference>
<keyword evidence="3" id="KW-1185">Reference proteome</keyword>
<feature type="region of interest" description="Disordered" evidence="1">
    <location>
        <begin position="116"/>
        <end position="164"/>
    </location>
</feature>
<name>A0AAF0EUV5_9BASI</name>
<evidence type="ECO:0008006" key="4">
    <source>
        <dbReference type="Google" id="ProtNLM"/>
    </source>
</evidence>
<dbReference type="InterPro" id="IPR036871">
    <property type="entry name" value="PX_dom_sf"/>
</dbReference>
<evidence type="ECO:0000313" key="2">
    <source>
        <dbReference type="EMBL" id="WFD35480.1"/>
    </source>
</evidence>
<proteinExistence type="predicted"/>
<gene>
    <name evidence="2" type="ORF">MCUN1_002336</name>
</gene>
<protein>
    <recommendedName>
        <fullName evidence="4">PX domain-containing protein</fullName>
    </recommendedName>
</protein>
<evidence type="ECO:0000256" key="1">
    <source>
        <dbReference type="SAM" id="MobiDB-lite"/>
    </source>
</evidence>
<sequence>MTSRARPVPNGLFGSESKIEVLREHARPARSSTEGAAARTVRADAAADEPLYTVHPEAVRQAQFEDHAQVLGAHARRAPPRIEHSCAYPQVDYVQSDPPQFFIDTMERGITRPKLKQKAEFPTNSTPATPRCPSPAPIALQASSSTSSLVSLDPSSRDASEPPPLHVDIRGWRAIGGGVTGWVVYDVRITLRGVQIKQKRRFSEFVALRASLAHERPQHAARLATHYHD</sequence>
<accession>A0AAF0EUV5</accession>
<dbReference type="EMBL" id="CP119879">
    <property type="protein sequence ID" value="WFD35480.1"/>
    <property type="molecule type" value="Genomic_DNA"/>
</dbReference>
<feature type="compositionally biased region" description="Low complexity" evidence="1">
    <location>
        <begin position="143"/>
        <end position="154"/>
    </location>
</feature>